<evidence type="ECO:0000256" key="3">
    <source>
        <dbReference type="SAM" id="Coils"/>
    </source>
</evidence>
<accession>A0ABN8MYK3</accession>
<sequence>GRRYLKDDAIPSIFSWSAASPKRKSPRKRSPSDSVAHDQKPSCSSKNDRNSEIDVDQISQLRTHIAQLEQEKNMLQLHNKHLSKTVDELLANQFGITKFMGEDSDINFYTGFPNYQTLLACYNFLNPGGNGENIVYITSANDELESPAFPTNEINRGNKPDRRRKLSTLDEFFIVLIRMRLGLFELDLAHRFRVHVSTINRICISWINFLYLKFGHLNIWPDRETIDKAMPQSFKDKYPKTRVIIDGTEIKCQTPSSLVLHSETFSTYKSHTTFKGLIGIAPSGHITFISQLYAGSISDRELTVRSGLLSLPFSRGDVVMADKGFTISDLLEPIGVGLNIPPFLGLRSQQTPSEVIATQEIASERIHVERAINKVKNFQIFNQVIPLSLAGSLN</sequence>
<protein>
    <recommendedName>
        <fullName evidence="9">DDE Tnp4 domain-containing protein</fullName>
    </recommendedName>
</protein>
<dbReference type="InterPro" id="IPR027806">
    <property type="entry name" value="HARBI1_dom"/>
</dbReference>
<feature type="domain" description="DDE Tnp4" evidence="5">
    <location>
        <begin position="245"/>
        <end position="389"/>
    </location>
</feature>
<dbReference type="Pfam" id="PF13613">
    <property type="entry name" value="HTH_Tnp_4"/>
    <property type="match status" value="1"/>
</dbReference>
<dbReference type="Proteomes" id="UP001159405">
    <property type="component" value="Unassembled WGS sequence"/>
</dbReference>
<organism evidence="7 8">
    <name type="scientific">Porites lobata</name>
    <dbReference type="NCBI Taxonomy" id="104759"/>
    <lineage>
        <taxon>Eukaryota</taxon>
        <taxon>Metazoa</taxon>
        <taxon>Cnidaria</taxon>
        <taxon>Anthozoa</taxon>
        <taxon>Hexacorallia</taxon>
        <taxon>Scleractinia</taxon>
        <taxon>Fungiina</taxon>
        <taxon>Poritidae</taxon>
        <taxon>Porites</taxon>
    </lineage>
</organism>
<keyword evidence="3" id="KW-0175">Coiled coil</keyword>
<name>A0ABN8MYK3_9CNID</name>
<evidence type="ECO:0000313" key="7">
    <source>
        <dbReference type="EMBL" id="CAH3038464.1"/>
    </source>
</evidence>
<keyword evidence="8" id="KW-1185">Reference proteome</keyword>
<dbReference type="PANTHER" id="PTHR23080">
    <property type="entry name" value="THAP DOMAIN PROTEIN"/>
    <property type="match status" value="1"/>
</dbReference>
<feature type="coiled-coil region" evidence="3">
    <location>
        <begin position="58"/>
        <end position="85"/>
    </location>
</feature>
<proteinExistence type="predicted"/>
<dbReference type="InterPro" id="IPR027805">
    <property type="entry name" value="Transposase_HTH_dom"/>
</dbReference>
<evidence type="ECO:0000259" key="6">
    <source>
        <dbReference type="Pfam" id="PF13613"/>
    </source>
</evidence>
<evidence type="ECO:0000256" key="4">
    <source>
        <dbReference type="SAM" id="MobiDB-lite"/>
    </source>
</evidence>
<dbReference type="EMBL" id="CALNXK010000006">
    <property type="protein sequence ID" value="CAH3038464.1"/>
    <property type="molecule type" value="Genomic_DNA"/>
</dbReference>
<dbReference type="PANTHER" id="PTHR23080:SF133">
    <property type="entry name" value="SI:CH211-262I1.5-RELATED"/>
    <property type="match status" value="1"/>
</dbReference>
<feature type="non-terminal residue" evidence="7">
    <location>
        <position position="394"/>
    </location>
</feature>
<evidence type="ECO:0000313" key="8">
    <source>
        <dbReference type="Proteomes" id="UP001159405"/>
    </source>
</evidence>
<reference evidence="7 8" key="1">
    <citation type="submission" date="2022-05" db="EMBL/GenBank/DDBJ databases">
        <authorList>
            <consortium name="Genoscope - CEA"/>
            <person name="William W."/>
        </authorList>
    </citation>
    <scope>NUCLEOTIDE SEQUENCE [LARGE SCALE GENOMIC DNA]</scope>
</reference>
<feature type="non-terminal residue" evidence="7">
    <location>
        <position position="1"/>
    </location>
</feature>
<dbReference type="Pfam" id="PF13359">
    <property type="entry name" value="DDE_Tnp_4"/>
    <property type="match status" value="1"/>
</dbReference>
<evidence type="ECO:0008006" key="9">
    <source>
        <dbReference type="Google" id="ProtNLM"/>
    </source>
</evidence>
<feature type="region of interest" description="Disordered" evidence="4">
    <location>
        <begin position="16"/>
        <end position="53"/>
    </location>
</feature>
<evidence type="ECO:0000256" key="1">
    <source>
        <dbReference type="ARBA" id="ARBA00001968"/>
    </source>
</evidence>
<feature type="compositionally biased region" description="Basic and acidic residues" evidence="4">
    <location>
        <begin position="35"/>
        <end position="52"/>
    </location>
</feature>
<evidence type="ECO:0000259" key="5">
    <source>
        <dbReference type="Pfam" id="PF13359"/>
    </source>
</evidence>
<gene>
    <name evidence="7" type="ORF">PLOB_00039233</name>
</gene>
<comment type="caution">
    <text evidence="7">The sequence shown here is derived from an EMBL/GenBank/DDBJ whole genome shotgun (WGS) entry which is preliminary data.</text>
</comment>
<feature type="domain" description="Transposase Helix-turn-helix" evidence="6">
    <location>
        <begin position="164"/>
        <end position="214"/>
    </location>
</feature>
<comment type="cofactor">
    <cofactor evidence="1">
        <name>a divalent metal cation</name>
        <dbReference type="ChEBI" id="CHEBI:60240"/>
    </cofactor>
</comment>
<evidence type="ECO:0000256" key="2">
    <source>
        <dbReference type="ARBA" id="ARBA00022723"/>
    </source>
</evidence>
<keyword evidence="2" id="KW-0479">Metal-binding</keyword>